<feature type="transmembrane region" description="Helical" evidence="8">
    <location>
        <begin position="284"/>
        <end position="305"/>
    </location>
</feature>
<reference evidence="9 10" key="1">
    <citation type="submission" date="2024-09" db="EMBL/GenBank/DDBJ databases">
        <authorList>
            <person name="Pan X."/>
        </authorList>
    </citation>
    <scope>NUCLEOTIDE SEQUENCE [LARGE SCALE GENOMIC DNA]</scope>
    <source>
        <strain evidence="9 10">B2969</strain>
    </source>
</reference>
<evidence type="ECO:0000313" key="9">
    <source>
        <dbReference type="EMBL" id="MFH8252468.1"/>
    </source>
</evidence>
<evidence type="ECO:0000256" key="5">
    <source>
        <dbReference type="ARBA" id="ARBA00022692"/>
    </source>
</evidence>
<feature type="transmembrane region" description="Helical" evidence="8">
    <location>
        <begin position="159"/>
        <end position="181"/>
    </location>
</feature>
<keyword evidence="4" id="KW-1003">Cell membrane</keyword>
<dbReference type="Pfam" id="PF01032">
    <property type="entry name" value="FecCD"/>
    <property type="match status" value="1"/>
</dbReference>
<comment type="similarity">
    <text evidence="2">Belongs to the binding-protein-dependent transport system permease family. FecCD subfamily.</text>
</comment>
<organism evidence="9 10">
    <name type="scientific">Microbacterium alkaliflavum</name>
    <dbReference type="NCBI Taxonomy" id="3248839"/>
    <lineage>
        <taxon>Bacteria</taxon>
        <taxon>Bacillati</taxon>
        <taxon>Actinomycetota</taxon>
        <taxon>Actinomycetes</taxon>
        <taxon>Micrococcales</taxon>
        <taxon>Microbacteriaceae</taxon>
        <taxon>Microbacterium</taxon>
    </lineage>
</organism>
<dbReference type="PANTHER" id="PTHR30472">
    <property type="entry name" value="FERRIC ENTEROBACTIN TRANSPORT SYSTEM PERMEASE PROTEIN"/>
    <property type="match status" value="1"/>
</dbReference>
<comment type="caution">
    <text evidence="9">The sequence shown here is derived from an EMBL/GenBank/DDBJ whole genome shotgun (WGS) entry which is preliminary data.</text>
</comment>
<evidence type="ECO:0000256" key="4">
    <source>
        <dbReference type="ARBA" id="ARBA00022475"/>
    </source>
</evidence>
<evidence type="ECO:0000256" key="3">
    <source>
        <dbReference type="ARBA" id="ARBA00022448"/>
    </source>
</evidence>
<feature type="transmembrane region" description="Helical" evidence="8">
    <location>
        <begin position="108"/>
        <end position="126"/>
    </location>
</feature>
<feature type="transmembrane region" description="Helical" evidence="8">
    <location>
        <begin position="24"/>
        <end position="44"/>
    </location>
</feature>
<protein>
    <submittedName>
        <fullName evidence="9">FecCD family ABC transporter permease</fullName>
    </submittedName>
</protein>
<evidence type="ECO:0000256" key="2">
    <source>
        <dbReference type="ARBA" id="ARBA00007935"/>
    </source>
</evidence>
<name>A0ABW7QDM6_9MICO</name>
<evidence type="ECO:0000256" key="8">
    <source>
        <dbReference type="SAM" id="Phobius"/>
    </source>
</evidence>
<dbReference type="Gene3D" id="1.10.3470.10">
    <property type="entry name" value="ABC transporter involved in vitamin B12 uptake, BtuC"/>
    <property type="match status" value="1"/>
</dbReference>
<keyword evidence="6 8" id="KW-1133">Transmembrane helix</keyword>
<gene>
    <name evidence="9" type="ORF">ACH3VR_19025</name>
</gene>
<keyword evidence="10" id="KW-1185">Reference proteome</keyword>
<sequence>MTAVSAIPAPSIATVRARVQRRRLVVGVGVGIAVVLLAAISLSVGEYALTPADLWRTLWSGGTRIESYVVFQVRAPRLAMGLLVGACLGVAGALLQSLLSNSLASPDLLGISGGAGVAAVFGILILGVGGPVLALFAFVGGLVVAGFLLLAGRRGDGDYRLIVAGVGISFLCAAITSYLMVRAKVELAQSALIWLTGSLASTPWWNVLVVLVVGVLSIPAVVACARWLPLTQLGPGTAVSLGVRPGLVRIVAVVVAVLLTATTCAFVGPISFVALCAPAIARPLLGHGAVGLGTSAGAGAALLVAADLVAQYAIPGVSLPVGVVTGAIGSLFLLWLLTTSKGRHL</sequence>
<evidence type="ECO:0000256" key="7">
    <source>
        <dbReference type="ARBA" id="ARBA00023136"/>
    </source>
</evidence>
<dbReference type="SUPFAM" id="SSF81345">
    <property type="entry name" value="ABC transporter involved in vitamin B12 uptake, BtuC"/>
    <property type="match status" value="1"/>
</dbReference>
<evidence type="ECO:0000256" key="1">
    <source>
        <dbReference type="ARBA" id="ARBA00004651"/>
    </source>
</evidence>
<accession>A0ABW7QDM6</accession>
<dbReference type="InterPro" id="IPR000522">
    <property type="entry name" value="ABC_transptr_permease_BtuC"/>
</dbReference>
<dbReference type="Proteomes" id="UP001610861">
    <property type="component" value="Unassembled WGS sequence"/>
</dbReference>
<dbReference type="EMBL" id="JBIQWL010000009">
    <property type="protein sequence ID" value="MFH8252468.1"/>
    <property type="molecule type" value="Genomic_DNA"/>
</dbReference>
<evidence type="ECO:0000256" key="6">
    <source>
        <dbReference type="ARBA" id="ARBA00022989"/>
    </source>
</evidence>
<dbReference type="PANTHER" id="PTHR30472:SF24">
    <property type="entry name" value="FERRIC ENTEROBACTIN TRANSPORT SYSTEM PERMEASE PROTEIN FEPG"/>
    <property type="match status" value="1"/>
</dbReference>
<feature type="transmembrane region" description="Helical" evidence="8">
    <location>
        <begin position="132"/>
        <end position="152"/>
    </location>
</feature>
<feature type="transmembrane region" description="Helical" evidence="8">
    <location>
        <begin position="78"/>
        <end position="96"/>
    </location>
</feature>
<comment type="subcellular location">
    <subcellularLocation>
        <location evidence="1">Cell membrane</location>
        <topology evidence="1">Multi-pass membrane protein</topology>
    </subcellularLocation>
</comment>
<feature type="transmembrane region" description="Helical" evidence="8">
    <location>
        <begin position="204"/>
        <end position="225"/>
    </location>
</feature>
<keyword evidence="3" id="KW-0813">Transport</keyword>
<dbReference type="InterPro" id="IPR037294">
    <property type="entry name" value="ABC_BtuC-like"/>
</dbReference>
<keyword evidence="5 8" id="KW-0812">Transmembrane</keyword>
<keyword evidence="7 8" id="KW-0472">Membrane</keyword>
<feature type="transmembrane region" description="Helical" evidence="8">
    <location>
        <begin position="317"/>
        <end position="337"/>
    </location>
</feature>
<evidence type="ECO:0000313" key="10">
    <source>
        <dbReference type="Proteomes" id="UP001610861"/>
    </source>
</evidence>
<proteinExistence type="inferred from homology"/>
<dbReference type="RefSeq" id="WP_397557896.1">
    <property type="nucleotide sequence ID" value="NZ_JBIQWL010000009.1"/>
</dbReference>
<feature type="transmembrane region" description="Helical" evidence="8">
    <location>
        <begin position="246"/>
        <end position="272"/>
    </location>
</feature>